<keyword evidence="2" id="KW-1185">Reference proteome</keyword>
<dbReference type="EMBL" id="WOFH01000008">
    <property type="protein sequence ID" value="MUN39672.1"/>
    <property type="molecule type" value="Genomic_DNA"/>
</dbReference>
<protein>
    <submittedName>
        <fullName evidence="1">Pyridoxamine 5'-phosphate oxidase family protein</fullName>
    </submittedName>
</protein>
<proteinExistence type="predicted"/>
<dbReference type="RefSeq" id="WP_156218798.1">
    <property type="nucleotide sequence ID" value="NZ_WOFH01000008.1"/>
</dbReference>
<dbReference type="Pfam" id="PF12900">
    <property type="entry name" value="Pyridox_ox_2"/>
    <property type="match status" value="1"/>
</dbReference>
<dbReference type="AlphaFoldDB" id="A0A7K1L5G9"/>
<dbReference type="InterPro" id="IPR012349">
    <property type="entry name" value="Split_barrel_FMN-bd"/>
</dbReference>
<reference evidence="1 2" key="1">
    <citation type="submission" date="2019-11" db="EMBL/GenBank/DDBJ databases">
        <authorList>
            <person name="Cao P."/>
        </authorList>
    </citation>
    <scope>NUCLEOTIDE SEQUENCE [LARGE SCALE GENOMIC DNA]</scope>
    <source>
        <strain evidence="1 2">NEAU-AAG5</strain>
    </source>
</reference>
<dbReference type="Gene3D" id="2.30.110.10">
    <property type="entry name" value="Electron Transport, Fmn-binding Protein, Chain A"/>
    <property type="match status" value="1"/>
</dbReference>
<sequence length="144" mass="15967">MQFDHGGLEILDTDECRALLSRAVIGRIVFTDRALPAVQPVNYALHGTDVVIRTARDSRLARAATDTVVAFEIDDFDADTRTGWSVVVVGRARLVTEHEQIAVLQGLPLHSWVPEERDHFITVRTELLSGRRIPHTPMASAKAC</sequence>
<accession>A0A7K1L5G9</accession>
<evidence type="ECO:0000313" key="1">
    <source>
        <dbReference type="EMBL" id="MUN39672.1"/>
    </source>
</evidence>
<dbReference type="SUPFAM" id="SSF50475">
    <property type="entry name" value="FMN-binding split barrel"/>
    <property type="match status" value="1"/>
</dbReference>
<dbReference type="Proteomes" id="UP000432015">
    <property type="component" value="Unassembled WGS sequence"/>
</dbReference>
<evidence type="ECO:0000313" key="2">
    <source>
        <dbReference type="Proteomes" id="UP000432015"/>
    </source>
</evidence>
<name>A0A7K1L5G9_9ACTN</name>
<gene>
    <name evidence="1" type="ORF">GNZ18_24190</name>
</gene>
<dbReference type="InterPro" id="IPR024747">
    <property type="entry name" value="Pyridox_Oxase-rel"/>
</dbReference>
<organism evidence="1 2">
    <name type="scientific">Actinomadura litoris</name>
    <dbReference type="NCBI Taxonomy" id="2678616"/>
    <lineage>
        <taxon>Bacteria</taxon>
        <taxon>Bacillati</taxon>
        <taxon>Actinomycetota</taxon>
        <taxon>Actinomycetes</taxon>
        <taxon>Streptosporangiales</taxon>
        <taxon>Thermomonosporaceae</taxon>
        <taxon>Actinomadura</taxon>
    </lineage>
</organism>
<comment type="caution">
    <text evidence="1">The sequence shown here is derived from an EMBL/GenBank/DDBJ whole genome shotgun (WGS) entry which is preliminary data.</text>
</comment>